<keyword evidence="3 6" id="KW-0521">NADP</keyword>
<feature type="binding site" evidence="6">
    <location>
        <position position="155"/>
    </location>
    <ligand>
        <name>NAD(+)</name>
        <dbReference type="ChEBI" id="CHEBI:57540"/>
    </ligand>
</feature>
<accession>A0ABU5E9S4</accession>
<dbReference type="PANTHER" id="PTHR20275">
    <property type="entry name" value="NAD KINASE"/>
    <property type="match status" value="1"/>
</dbReference>
<dbReference type="SUPFAM" id="SSF111331">
    <property type="entry name" value="NAD kinase/diacylglycerol kinase-like"/>
    <property type="match status" value="1"/>
</dbReference>
<comment type="caution">
    <text evidence="7">The sequence shown here is derived from an EMBL/GenBank/DDBJ whole genome shotgun (WGS) entry which is preliminary data.</text>
</comment>
<proteinExistence type="inferred from homology"/>
<dbReference type="Pfam" id="PF01513">
    <property type="entry name" value="NAD_kinase"/>
    <property type="match status" value="1"/>
</dbReference>
<feature type="binding site" evidence="6">
    <location>
        <begin position="158"/>
        <end position="163"/>
    </location>
    <ligand>
        <name>NAD(+)</name>
        <dbReference type="ChEBI" id="CHEBI:57540"/>
    </ligand>
</feature>
<dbReference type="GO" id="GO:0003951">
    <property type="term" value="F:NAD+ kinase activity"/>
    <property type="evidence" value="ECO:0007669"/>
    <property type="project" value="UniProtKB-EC"/>
</dbReference>
<evidence type="ECO:0000256" key="5">
    <source>
        <dbReference type="ARBA" id="ARBA00047925"/>
    </source>
</evidence>
<evidence type="ECO:0000256" key="4">
    <source>
        <dbReference type="ARBA" id="ARBA00023027"/>
    </source>
</evidence>
<keyword evidence="4 6" id="KW-0520">NAD</keyword>
<keyword evidence="2 6" id="KW-0418">Kinase</keyword>
<evidence type="ECO:0000256" key="2">
    <source>
        <dbReference type="ARBA" id="ARBA00022777"/>
    </source>
</evidence>
<keyword evidence="1 6" id="KW-0808">Transferase</keyword>
<dbReference type="Proteomes" id="UP001279642">
    <property type="component" value="Unassembled WGS sequence"/>
</dbReference>
<feature type="binding site" evidence="6">
    <location>
        <begin position="47"/>
        <end position="48"/>
    </location>
    <ligand>
        <name>NAD(+)</name>
        <dbReference type="ChEBI" id="CHEBI:57540"/>
    </ligand>
</feature>
<dbReference type="InterPro" id="IPR016064">
    <property type="entry name" value="NAD/diacylglycerol_kinase_sf"/>
</dbReference>
<dbReference type="EC" id="2.7.1.23" evidence="6"/>
<evidence type="ECO:0000256" key="1">
    <source>
        <dbReference type="ARBA" id="ARBA00022679"/>
    </source>
</evidence>
<dbReference type="InterPro" id="IPR002504">
    <property type="entry name" value="NADK"/>
</dbReference>
<organism evidence="7 8">
    <name type="scientific">Dongia soli</name>
    <dbReference type="NCBI Taxonomy" id="600628"/>
    <lineage>
        <taxon>Bacteria</taxon>
        <taxon>Pseudomonadati</taxon>
        <taxon>Pseudomonadota</taxon>
        <taxon>Alphaproteobacteria</taxon>
        <taxon>Rhodospirillales</taxon>
        <taxon>Dongiaceae</taxon>
        <taxon>Dongia</taxon>
    </lineage>
</organism>
<dbReference type="Pfam" id="PF20143">
    <property type="entry name" value="NAD_kinase_C"/>
    <property type="match status" value="1"/>
</dbReference>
<evidence type="ECO:0000256" key="3">
    <source>
        <dbReference type="ARBA" id="ARBA00022857"/>
    </source>
</evidence>
<dbReference type="InterPro" id="IPR017438">
    <property type="entry name" value="ATP-NAD_kinase_N"/>
</dbReference>
<feature type="active site" description="Proton acceptor" evidence="6">
    <location>
        <position position="47"/>
    </location>
</feature>
<name>A0ABU5E9S4_9PROT</name>
<dbReference type="EMBL" id="JAXCLW010000002">
    <property type="protein sequence ID" value="MDY0882534.1"/>
    <property type="molecule type" value="Genomic_DNA"/>
</dbReference>
<comment type="subcellular location">
    <subcellularLocation>
        <location evidence="6">Cytoplasm</location>
    </subcellularLocation>
</comment>
<dbReference type="Gene3D" id="3.40.50.10330">
    <property type="entry name" value="Probable inorganic polyphosphate/atp-NAD kinase, domain 1"/>
    <property type="match status" value="1"/>
</dbReference>
<reference evidence="7 8" key="1">
    <citation type="journal article" date="2016" name="Antonie Van Leeuwenhoek">
        <title>Dongia soli sp. nov., isolated from soil from Dokdo, Korea.</title>
        <authorList>
            <person name="Kim D.U."/>
            <person name="Lee H."/>
            <person name="Kim H."/>
            <person name="Kim S.G."/>
            <person name="Ka J.O."/>
        </authorList>
    </citation>
    <scope>NUCLEOTIDE SEQUENCE [LARGE SCALE GENOMIC DNA]</scope>
    <source>
        <strain evidence="7 8">D78</strain>
    </source>
</reference>
<feature type="binding site" evidence="6">
    <location>
        <position position="219"/>
    </location>
    <ligand>
        <name>NAD(+)</name>
        <dbReference type="ChEBI" id="CHEBI:57540"/>
    </ligand>
</feature>
<gene>
    <name evidence="6" type="primary">nadK</name>
    <name evidence="7" type="ORF">SMD27_06745</name>
</gene>
<feature type="binding site" evidence="6">
    <location>
        <position position="147"/>
    </location>
    <ligand>
        <name>NAD(+)</name>
        <dbReference type="ChEBI" id="CHEBI:57540"/>
    </ligand>
</feature>
<keyword evidence="8" id="KW-1185">Reference proteome</keyword>
<protein>
    <recommendedName>
        <fullName evidence="6">NAD kinase</fullName>
        <ecNumber evidence="6">2.7.1.23</ecNumber>
    </recommendedName>
    <alternativeName>
        <fullName evidence="6">ATP-dependent NAD kinase</fullName>
    </alternativeName>
</protein>
<evidence type="ECO:0000313" key="8">
    <source>
        <dbReference type="Proteomes" id="UP001279642"/>
    </source>
</evidence>
<evidence type="ECO:0000313" key="7">
    <source>
        <dbReference type="EMBL" id="MDY0882534.1"/>
    </source>
</evidence>
<dbReference type="HAMAP" id="MF_00361">
    <property type="entry name" value="NAD_kinase"/>
    <property type="match status" value="1"/>
</dbReference>
<dbReference type="PANTHER" id="PTHR20275:SF0">
    <property type="entry name" value="NAD KINASE"/>
    <property type="match status" value="1"/>
</dbReference>
<comment type="function">
    <text evidence="6">Involved in the regulation of the intracellular balance of NAD and NADP, and is a key enzyme in the biosynthesis of NADP. Catalyzes specifically the phosphorylation on 2'-hydroxyl of the adenosine moiety of NAD to yield NADP.</text>
</comment>
<comment type="similarity">
    <text evidence="6">Belongs to the NAD kinase family.</text>
</comment>
<dbReference type="RefSeq" id="WP_320507608.1">
    <property type="nucleotide sequence ID" value="NZ_JAXCLW010000002.1"/>
</dbReference>
<dbReference type="InterPro" id="IPR017437">
    <property type="entry name" value="ATP-NAD_kinase_PpnK-typ_C"/>
</dbReference>
<comment type="caution">
    <text evidence="6">Lacks conserved residue(s) required for the propagation of feature annotation.</text>
</comment>
<keyword evidence="6" id="KW-0963">Cytoplasm</keyword>
<dbReference type="Gene3D" id="2.60.200.30">
    <property type="entry name" value="Probable inorganic polyphosphate/atp-NAD kinase, domain 2"/>
    <property type="match status" value="1"/>
</dbReference>
<feature type="binding site" evidence="6">
    <location>
        <begin position="117"/>
        <end position="118"/>
    </location>
    <ligand>
        <name>NAD(+)</name>
        <dbReference type="ChEBI" id="CHEBI:57540"/>
    </ligand>
</feature>
<comment type="cofactor">
    <cofactor evidence="6">
        <name>a divalent metal cation</name>
        <dbReference type="ChEBI" id="CHEBI:60240"/>
    </cofactor>
</comment>
<comment type="catalytic activity">
    <reaction evidence="5 6">
        <text>NAD(+) + ATP = ADP + NADP(+) + H(+)</text>
        <dbReference type="Rhea" id="RHEA:18629"/>
        <dbReference type="ChEBI" id="CHEBI:15378"/>
        <dbReference type="ChEBI" id="CHEBI:30616"/>
        <dbReference type="ChEBI" id="CHEBI:57540"/>
        <dbReference type="ChEBI" id="CHEBI:58349"/>
        <dbReference type="ChEBI" id="CHEBI:456216"/>
        <dbReference type="EC" id="2.7.1.23"/>
    </reaction>
</comment>
<keyword evidence="6" id="KW-0067">ATP-binding</keyword>
<sequence>MEGRSQGAIAFVAAETADAQAAQATLIARYGQGDPAKANVIVVLGGDGTMLRTLHQTIDHRVQLFGMNCGTVGFLMNRFDVENLPERIAKARQSILHPLQMRVICQDGSEHLALAINEVYLSRETAQAARISIAIDGVERLPELVCDGIMVATPAGSTAYNLSAHGPILPIGSGVLALTPISAFRPRRWRGAILPHRAVVRFTIRDGDKRPVSATADFNEIRDISQVTVSEDRSIRLTLLFDPEHHLEERILQEQFQA</sequence>
<evidence type="ECO:0000256" key="6">
    <source>
        <dbReference type="HAMAP-Rule" id="MF_00361"/>
    </source>
</evidence>
<keyword evidence="6" id="KW-0547">Nucleotide-binding</keyword>
<feature type="binding site" evidence="6">
    <location>
        <position position="52"/>
    </location>
    <ligand>
        <name>NAD(+)</name>
        <dbReference type="ChEBI" id="CHEBI:57540"/>
    </ligand>
</feature>
<dbReference type="NCBIfam" id="NF003406">
    <property type="entry name" value="PRK04761.1"/>
    <property type="match status" value="1"/>
</dbReference>